<proteinExistence type="predicted"/>
<accession>A0AB36FW55</accession>
<protein>
    <submittedName>
        <fullName evidence="1">Uncharacterized protein</fullName>
    </submittedName>
</protein>
<dbReference type="EMBL" id="MIPY01000008">
    <property type="protein sequence ID" value="OES34323.1"/>
    <property type="molecule type" value="Genomic_DNA"/>
</dbReference>
<evidence type="ECO:0000313" key="1">
    <source>
        <dbReference type="EMBL" id="OES34323.1"/>
    </source>
</evidence>
<comment type="caution">
    <text evidence="1">The sequence shown here is derived from an EMBL/GenBank/DDBJ whole genome shotgun (WGS) entry which is preliminary data.</text>
</comment>
<name>A0AB36FW55_ALTMA</name>
<reference evidence="1 2" key="1">
    <citation type="submission" date="2016-09" db="EMBL/GenBank/DDBJ databases">
        <title>Draft Genome Sequence of four Alteromonas macleodii strains isolated from copper coupons and grown long-term at elevated copper levels.</title>
        <authorList>
            <person name="Cusick K."/>
            <person name="Dale J."/>
            <person name="Little B."/>
            <person name="Biffinger J."/>
        </authorList>
    </citation>
    <scope>NUCLEOTIDE SEQUENCE [LARGE SCALE GENOMIC DNA]</scope>
    <source>
        <strain evidence="1 2">KCP01</strain>
    </source>
</reference>
<sequence>MAMPDAYYLQSPGRKSTLLFEEGCESALQRHSQFICMIEL</sequence>
<dbReference type="AlphaFoldDB" id="A0AB36FW55"/>
<keyword evidence="2" id="KW-1185">Reference proteome</keyword>
<organism evidence="1 2">
    <name type="scientific">Alteromonas macleodii</name>
    <name type="common">Pseudoalteromonas macleodii</name>
    <dbReference type="NCBI Taxonomy" id="28108"/>
    <lineage>
        <taxon>Bacteria</taxon>
        <taxon>Pseudomonadati</taxon>
        <taxon>Pseudomonadota</taxon>
        <taxon>Gammaproteobacteria</taxon>
        <taxon>Alteromonadales</taxon>
        <taxon>Alteromonadaceae</taxon>
        <taxon>Alteromonas/Salinimonas group</taxon>
        <taxon>Alteromonas</taxon>
    </lineage>
</organism>
<dbReference type="Proteomes" id="UP000095392">
    <property type="component" value="Unassembled WGS sequence"/>
</dbReference>
<gene>
    <name evidence="1" type="ORF">BFV95_1453</name>
</gene>
<evidence type="ECO:0000313" key="2">
    <source>
        <dbReference type="Proteomes" id="UP000095392"/>
    </source>
</evidence>